<dbReference type="InterPro" id="IPR000123">
    <property type="entry name" value="Reverse_transcriptase_msDNA"/>
</dbReference>
<evidence type="ECO:0000256" key="2">
    <source>
        <dbReference type="ARBA" id="ARBA00022679"/>
    </source>
</evidence>
<evidence type="ECO:0000256" key="7">
    <source>
        <dbReference type="ARBA" id="ARBA00023118"/>
    </source>
</evidence>
<protein>
    <recommendedName>
        <fullName evidence="1">RNA-directed DNA polymerase</fullName>
        <ecNumber evidence="1">2.7.7.49</ecNumber>
    </recommendedName>
</protein>
<dbReference type="CDD" id="cd03487">
    <property type="entry name" value="RT_Bac_retron_II"/>
    <property type="match status" value="1"/>
</dbReference>
<dbReference type="GO" id="GO:0046872">
    <property type="term" value="F:metal ion binding"/>
    <property type="evidence" value="ECO:0007669"/>
    <property type="project" value="UniProtKB-KW"/>
</dbReference>
<dbReference type="AlphaFoldDB" id="A0A9N8CQ60"/>
<dbReference type="InterPro" id="IPR043502">
    <property type="entry name" value="DNA/RNA_pol_sf"/>
</dbReference>
<dbReference type="InterPro" id="IPR051083">
    <property type="entry name" value="GrpII_Intron_Splice-Mob/Def"/>
</dbReference>
<evidence type="ECO:0000313" key="11">
    <source>
        <dbReference type="EMBL" id="CAB5531102.1"/>
    </source>
</evidence>
<dbReference type="GO" id="GO:0003964">
    <property type="term" value="F:RNA-directed DNA polymerase activity"/>
    <property type="evidence" value="ECO:0007669"/>
    <property type="project" value="UniProtKB-KW"/>
</dbReference>
<dbReference type="Proteomes" id="UP000834503">
    <property type="component" value="Unassembled WGS sequence"/>
</dbReference>
<keyword evidence="6 11" id="KW-0695">RNA-directed DNA polymerase</keyword>
<accession>A0A9N8CQ60</accession>
<evidence type="ECO:0000256" key="8">
    <source>
        <dbReference type="ARBA" id="ARBA00034120"/>
    </source>
</evidence>
<feature type="domain" description="Reverse transcriptase" evidence="10">
    <location>
        <begin position="27"/>
        <end position="254"/>
    </location>
</feature>
<evidence type="ECO:0000256" key="5">
    <source>
        <dbReference type="ARBA" id="ARBA00022842"/>
    </source>
</evidence>
<proteinExistence type="inferred from homology"/>
<comment type="catalytic activity">
    <reaction evidence="9">
        <text>DNA(n) + a 2'-deoxyribonucleoside 5'-triphosphate = DNA(n+1) + diphosphate</text>
        <dbReference type="Rhea" id="RHEA:22508"/>
        <dbReference type="Rhea" id="RHEA-COMP:17339"/>
        <dbReference type="Rhea" id="RHEA-COMP:17340"/>
        <dbReference type="ChEBI" id="CHEBI:33019"/>
        <dbReference type="ChEBI" id="CHEBI:61560"/>
        <dbReference type="ChEBI" id="CHEBI:173112"/>
        <dbReference type="EC" id="2.7.7.49"/>
    </reaction>
</comment>
<keyword evidence="5" id="KW-0460">Magnesium</keyword>
<sequence>MSSELPIKKSNSGISTLDSLSKTLGFSLDELEEIRSIPLEKRYFKLEKPKTDGTMRTVYRPHHKLKRLQRRINKRIFRELVIWPGFLFGSVPNDNDDEDSIKRDYITCASLHCSAKSILKIDIKNFFDNIHKDLVGDVFEGFLCIKSEAKEYMIDVCCAGEFIVQGALTSSYIASLCLYDIETQVYRRAKRKGLTYTRLVDDITVSSKVYDFDFTQIRKHIEDMLAEKDLPINFEKSGVFKISTKPLLVHGLRIDHNKPRLPSDEVKRIRASLHNLISNATKNNSKTSLPYRIEYNRCMGRINKLGRLGHEKHAVFMEKIKRVRPMPSFSDVKECKKKLKKLEELYAKGFNKSERYLRNFQLVGHSISLIKRSDSFSILAKELRMRLNRIKPNVEK</sequence>
<reference evidence="11" key="1">
    <citation type="submission" date="2020-05" db="EMBL/GenBank/DDBJ databases">
        <authorList>
            <person name="Delgado-Blas J."/>
        </authorList>
    </citation>
    <scope>NUCLEOTIDE SEQUENCE</scope>
    <source>
        <strain evidence="11">BB1459</strain>
    </source>
</reference>
<dbReference type="SUPFAM" id="SSF56672">
    <property type="entry name" value="DNA/RNA polymerases"/>
    <property type="match status" value="1"/>
</dbReference>
<dbReference type="PRINTS" id="PR00866">
    <property type="entry name" value="RNADNAPOLMS"/>
</dbReference>
<comment type="caution">
    <text evidence="11">The sequence shown here is derived from an EMBL/GenBank/DDBJ whole genome shotgun (WGS) entry which is preliminary data.</text>
</comment>
<evidence type="ECO:0000256" key="9">
    <source>
        <dbReference type="ARBA" id="ARBA00048173"/>
    </source>
</evidence>
<dbReference type="InterPro" id="IPR000477">
    <property type="entry name" value="RT_dom"/>
</dbReference>
<gene>
    <name evidence="11" type="ORF">GHA_01261</name>
</gene>
<keyword evidence="7" id="KW-0051">Antiviral defense</keyword>
<dbReference type="EC" id="2.7.7.49" evidence="1"/>
<dbReference type="GO" id="GO:0051607">
    <property type="term" value="P:defense response to virus"/>
    <property type="evidence" value="ECO:0007669"/>
    <property type="project" value="UniProtKB-KW"/>
</dbReference>
<evidence type="ECO:0000259" key="10">
    <source>
        <dbReference type="PROSITE" id="PS50878"/>
    </source>
</evidence>
<dbReference type="EMBL" id="CAHPQX010000004">
    <property type="protein sequence ID" value="CAB5531102.1"/>
    <property type="molecule type" value="Genomic_DNA"/>
</dbReference>
<comment type="similarity">
    <text evidence="8">Belongs to the bacterial reverse transcriptase family.</text>
</comment>
<evidence type="ECO:0000313" key="12">
    <source>
        <dbReference type="Proteomes" id="UP000834503"/>
    </source>
</evidence>
<dbReference type="PANTHER" id="PTHR34047:SF8">
    <property type="entry name" value="PROTEIN YKFC"/>
    <property type="match status" value="1"/>
</dbReference>
<keyword evidence="3" id="KW-0548">Nucleotidyltransferase</keyword>
<evidence type="ECO:0000256" key="6">
    <source>
        <dbReference type="ARBA" id="ARBA00022918"/>
    </source>
</evidence>
<evidence type="ECO:0000256" key="4">
    <source>
        <dbReference type="ARBA" id="ARBA00022723"/>
    </source>
</evidence>
<evidence type="ECO:0000256" key="3">
    <source>
        <dbReference type="ARBA" id="ARBA00022695"/>
    </source>
</evidence>
<dbReference type="GO" id="GO:0003723">
    <property type="term" value="F:RNA binding"/>
    <property type="evidence" value="ECO:0007669"/>
    <property type="project" value="InterPro"/>
</dbReference>
<keyword evidence="4" id="KW-0479">Metal-binding</keyword>
<dbReference type="RefSeq" id="WP_239176331.1">
    <property type="nucleotide sequence ID" value="NZ_CAHPQT010000005.1"/>
</dbReference>
<evidence type="ECO:0000256" key="1">
    <source>
        <dbReference type="ARBA" id="ARBA00012493"/>
    </source>
</evidence>
<dbReference type="PROSITE" id="PS50878">
    <property type="entry name" value="RT_POL"/>
    <property type="match status" value="1"/>
</dbReference>
<organism evidence="11 12">
    <name type="scientific">Citrobacter werkmanii</name>
    <dbReference type="NCBI Taxonomy" id="67827"/>
    <lineage>
        <taxon>Bacteria</taxon>
        <taxon>Pseudomonadati</taxon>
        <taxon>Pseudomonadota</taxon>
        <taxon>Gammaproteobacteria</taxon>
        <taxon>Enterobacterales</taxon>
        <taxon>Enterobacteriaceae</taxon>
        <taxon>Citrobacter</taxon>
        <taxon>Citrobacter freundii complex</taxon>
    </lineage>
</organism>
<dbReference type="PANTHER" id="PTHR34047">
    <property type="entry name" value="NUCLEAR INTRON MATURASE 1, MITOCHONDRIAL-RELATED"/>
    <property type="match status" value="1"/>
</dbReference>
<dbReference type="Pfam" id="PF00078">
    <property type="entry name" value="RVT_1"/>
    <property type="match status" value="1"/>
</dbReference>
<name>A0A9N8CQ60_9ENTR</name>
<keyword evidence="2" id="KW-0808">Transferase</keyword>